<reference evidence="1 2" key="1">
    <citation type="submission" date="2015-04" db="EMBL/GenBank/DDBJ databases">
        <title>Complete genome sequence of Schizopora paradoxa KUC8140, a cosmopolitan wood degrader in East Asia.</title>
        <authorList>
            <consortium name="DOE Joint Genome Institute"/>
            <person name="Min B."/>
            <person name="Park H."/>
            <person name="Jang Y."/>
            <person name="Kim J.-J."/>
            <person name="Kim K.H."/>
            <person name="Pangilinan J."/>
            <person name="Lipzen A."/>
            <person name="Riley R."/>
            <person name="Grigoriev I.V."/>
            <person name="Spatafora J.W."/>
            <person name="Choi I.-G."/>
        </authorList>
    </citation>
    <scope>NUCLEOTIDE SEQUENCE [LARGE SCALE GENOMIC DNA]</scope>
    <source>
        <strain evidence="1 2">KUC8140</strain>
    </source>
</reference>
<dbReference type="EMBL" id="KQ085906">
    <property type="protein sequence ID" value="KLO17300.1"/>
    <property type="molecule type" value="Genomic_DNA"/>
</dbReference>
<evidence type="ECO:0000313" key="1">
    <source>
        <dbReference type="EMBL" id="KLO17300.1"/>
    </source>
</evidence>
<accession>A0A0H2RYW2</accession>
<sequence length="83" mass="9474">MPNTPSAEDIAKYKDFIEEKAKLIYICEMELDILREDPEGADKAMEEIEKNNECLEGTLPQGKENAILSKSHQDVIRVMTYTP</sequence>
<gene>
    <name evidence="1" type="ORF">SCHPADRAFT_900747</name>
</gene>
<proteinExistence type="predicted"/>
<organism evidence="1 2">
    <name type="scientific">Schizopora paradoxa</name>
    <dbReference type="NCBI Taxonomy" id="27342"/>
    <lineage>
        <taxon>Eukaryota</taxon>
        <taxon>Fungi</taxon>
        <taxon>Dikarya</taxon>
        <taxon>Basidiomycota</taxon>
        <taxon>Agaricomycotina</taxon>
        <taxon>Agaricomycetes</taxon>
        <taxon>Hymenochaetales</taxon>
        <taxon>Schizoporaceae</taxon>
        <taxon>Schizopora</taxon>
    </lineage>
</organism>
<dbReference type="InParanoid" id="A0A0H2RYW2"/>
<evidence type="ECO:0000313" key="2">
    <source>
        <dbReference type="Proteomes" id="UP000053477"/>
    </source>
</evidence>
<dbReference type="AlphaFoldDB" id="A0A0H2RYW2"/>
<keyword evidence="2" id="KW-1185">Reference proteome</keyword>
<dbReference type="Proteomes" id="UP000053477">
    <property type="component" value="Unassembled WGS sequence"/>
</dbReference>
<protein>
    <submittedName>
        <fullName evidence="1">Uncharacterized protein</fullName>
    </submittedName>
</protein>
<name>A0A0H2RYW2_9AGAM</name>